<gene>
    <name evidence="1" type="ORF">G7Y89_g11886</name>
</gene>
<comment type="caution">
    <text evidence="1">The sequence shown here is derived from an EMBL/GenBank/DDBJ whole genome shotgun (WGS) entry which is preliminary data.</text>
</comment>
<reference evidence="1 2" key="1">
    <citation type="submission" date="2020-03" db="EMBL/GenBank/DDBJ databases">
        <title>Draft Genome Sequence of Cudoniella acicularis.</title>
        <authorList>
            <person name="Buettner E."/>
            <person name="Kellner H."/>
        </authorList>
    </citation>
    <scope>NUCLEOTIDE SEQUENCE [LARGE SCALE GENOMIC DNA]</scope>
    <source>
        <strain evidence="1 2">DSM 108380</strain>
    </source>
</reference>
<protein>
    <submittedName>
        <fullName evidence="1">Uncharacterized protein</fullName>
    </submittedName>
</protein>
<accession>A0A8H4VXL0</accession>
<name>A0A8H4VXL0_9HELO</name>
<evidence type="ECO:0000313" key="2">
    <source>
        <dbReference type="Proteomes" id="UP000566819"/>
    </source>
</evidence>
<sequence>MIGLNPLLAGTIYTKNPTQGPSLLKNCAYAVPLPDIPESVTSPTGTLAAAFVAPTINYFWQSTHTIVVKASENSLSKNPCEGDNFFPQNTKYYDDEHNMFVLMSLPTELDQTDFSTSVYNPPGFYNISNFGLDVKTVVMAAYNNQQANGINSNNPSSSNFASAIAAIDPRDFSFPT</sequence>
<proteinExistence type="predicted"/>
<dbReference type="AlphaFoldDB" id="A0A8H4VXL0"/>
<organism evidence="1 2">
    <name type="scientific">Cudoniella acicularis</name>
    <dbReference type="NCBI Taxonomy" id="354080"/>
    <lineage>
        <taxon>Eukaryota</taxon>
        <taxon>Fungi</taxon>
        <taxon>Dikarya</taxon>
        <taxon>Ascomycota</taxon>
        <taxon>Pezizomycotina</taxon>
        <taxon>Leotiomycetes</taxon>
        <taxon>Helotiales</taxon>
        <taxon>Tricladiaceae</taxon>
        <taxon>Cudoniella</taxon>
    </lineage>
</organism>
<keyword evidence="2" id="KW-1185">Reference proteome</keyword>
<dbReference type="EMBL" id="JAAMPI010001186">
    <property type="protein sequence ID" value="KAF4626276.1"/>
    <property type="molecule type" value="Genomic_DNA"/>
</dbReference>
<dbReference type="Proteomes" id="UP000566819">
    <property type="component" value="Unassembled WGS sequence"/>
</dbReference>
<evidence type="ECO:0000313" key="1">
    <source>
        <dbReference type="EMBL" id="KAF4626276.1"/>
    </source>
</evidence>